<evidence type="ECO:0000259" key="6">
    <source>
        <dbReference type="Pfam" id="PF00728"/>
    </source>
</evidence>
<comment type="catalytic activity">
    <reaction evidence="1">
        <text>Hydrolysis of terminal non-reducing N-acetyl-D-hexosamine residues in N-acetyl-beta-D-hexosaminides.</text>
        <dbReference type="EC" id="3.2.1.52"/>
    </reaction>
</comment>
<dbReference type="Pfam" id="PF02838">
    <property type="entry name" value="Glyco_hydro_20b"/>
    <property type="match status" value="1"/>
</dbReference>
<evidence type="ECO:0000256" key="2">
    <source>
        <dbReference type="ARBA" id="ARBA00006285"/>
    </source>
</evidence>
<dbReference type="Gene3D" id="3.20.20.80">
    <property type="entry name" value="Glycosidases"/>
    <property type="match status" value="1"/>
</dbReference>
<dbReference type="InterPro" id="IPR029018">
    <property type="entry name" value="Hex-like_dom2"/>
</dbReference>
<feature type="domain" description="Glycoside hydrolase family 20 catalytic" evidence="6">
    <location>
        <begin position="323"/>
        <end position="462"/>
    </location>
</feature>
<protein>
    <recommendedName>
        <fullName evidence="3">beta-N-acetylhexosaminidase</fullName>
        <ecNumber evidence="3">3.2.1.52</ecNumber>
    </recommendedName>
</protein>
<reference evidence="9" key="1">
    <citation type="journal article" date="2019" name="Int. J. Syst. Evol. Microbiol.">
        <title>The Global Catalogue of Microorganisms (GCM) 10K type strain sequencing project: providing services to taxonomists for standard genome sequencing and annotation.</title>
        <authorList>
            <consortium name="The Broad Institute Genomics Platform"/>
            <consortium name="The Broad Institute Genome Sequencing Center for Infectious Disease"/>
            <person name="Wu L."/>
            <person name="Ma J."/>
        </authorList>
    </citation>
    <scope>NUCLEOTIDE SEQUENCE [LARGE SCALE GENOMIC DNA]</scope>
    <source>
        <strain evidence="9">JCM 17810</strain>
    </source>
</reference>
<comment type="caution">
    <text evidence="8">The sequence shown here is derived from an EMBL/GenBank/DDBJ whole genome shotgun (WGS) entry which is preliminary data.</text>
</comment>
<comment type="similarity">
    <text evidence="2">Belongs to the glycosyl hydrolase 20 family.</text>
</comment>
<dbReference type="RefSeq" id="WP_345219058.1">
    <property type="nucleotide sequence ID" value="NZ_BAABGN010000015.1"/>
</dbReference>
<dbReference type="Pfam" id="PF00728">
    <property type="entry name" value="Glyco_hydro_20"/>
    <property type="match status" value="2"/>
</dbReference>
<dbReference type="Gene3D" id="3.30.379.10">
    <property type="entry name" value="Chitobiase/beta-hexosaminidase domain 2-like"/>
    <property type="match status" value="1"/>
</dbReference>
<evidence type="ECO:0000256" key="3">
    <source>
        <dbReference type="ARBA" id="ARBA00012663"/>
    </source>
</evidence>
<name>A0ABP8LS75_9MICO</name>
<proteinExistence type="inferred from homology"/>
<feature type="domain" description="Glycoside hydrolase family 20 catalytic" evidence="6">
    <location>
        <begin position="147"/>
        <end position="312"/>
    </location>
</feature>
<dbReference type="PANTHER" id="PTHR22600">
    <property type="entry name" value="BETA-HEXOSAMINIDASE"/>
    <property type="match status" value="1"/>
</dbReference>
<dbReference type="EMBL" id="BAABGN010000015">
    <property type="protein sequence ID" value="GAA4433502.1"/>
    <property type="molecule type" value="Genomic_DNA"/>
</dbReference>
<dbReference type="InterPro" id="IPR015882">
    <property type="entry name" value="HEX_bac_N"/>
</dbReference>
<dbReference type="EC" id="3.2.1.52" evidence="3"/>
<evidence type="ECO:0000313" key="9">
    <source>
        <dbReference type="Proteomes" id="UP001500622"/>
    </source>
</evidence>
<dbReference type="PANTHER" id="PTHR22600:SF57">
    <property type="entry name" value="BETA-N-ACETYLHEXOSAMINIDASE"/>
    <property type="match status" value="1"/>
</dbReference>
<organism evidence="8 9">
    <name type="scientific">Georgenia halophila</name>
    <dbReference type="NCBI Taxonomy" id="620889"/>
    <lineage>
        <taxon>Bacteria</taxon>
        <taxon>Bacillati</taxon>
        <taxon>Actinomycetota</taxon>
        <taxon>Actinomycetes</taxon>
        <taxon>Micrococcales</taxon>
        <taxon>Bogoriellaceae</taxon>
        <taxon>Georgenia</taxon>
    </lineage>
</organism>
<gene>
    <name evidence="8" type="ORF">GCM10023169_40420</name>
</gene>
<dbReference type="SUPFAM" id="SSF55545">
    <property type="entry name" value="beta-N-acetylhexosaminidase-like domain"/>
    <property type="match status" value="1"/>
</dbReference>
<accession>A0ABP8LS75</accession>
<keyword evidence="5" id="KW-0326">Glycosidase</keyword>
<feature type="domain" description="Beta-hexosaminidase bacterial type N-terminal" evidence="7">
    <location>
        <begin position="3"/>
        <end position="144"/>
    </location>
</feature>
<keyword evidence="4" id="KW-0378">Hydrolase</keyword>
<dbReference type="SUPFAM" id="SSF51445">
    <property type="entry name" value="(Trans)glycosidases"/>
    <property type="match status" value="1"/>
</dbReference>
<evidence type="ECO:0000256" key="4">
    <source>
        <dbReference type="ARBA" id="ARBA00022801"/>
    </source>
</evidence>
<dbReference type="Proteomes" id="UP001500622">
    <property type="component" value="Unassembled WGS sequence"/>
</dbReference>
<sequence>MLPLVPAPAHLEEHDGPGFPLAGPLRLVTPDAGTTDADPVAAPLADLADSLAAAGAALGASAGAPEIIVELDPDDPQWVLARDVPPASLTHDAAALEAYRLTVGADRVHLLAPAPVGLARGLTTLVHLVRGSADAIPAVAISDAPRYAWRGLSIDIARHFFPLSVLKEVVDLAAGYKLNALHVHLTDDQGWRLELTRRPLLTERSGGTEVGGGEGGYLSQADWAELVAHAASRAVTVVPEIDLPGHTHAALHAYGQLTPTGEAPPPYTGTDVGFSQITLNEPATKPFLDDVLGELADLTPGPYLHGGGDEAHVMTRQDYLDVVAELGRVVAGTGKVLVVWQEGGAADLPPGSLVQLWASGTDLTPVLDAAERGHDVIMSPGNHIYLDMKYTPEFPLGLDWAGHVDLERSWSWDPDTYADGLDPARIRGIEAAVWTETLATRDDLFTMLLPRLAAVAEVAWSPQSVRDASGFAGLVPRLAVQAPTWRAHDWAFHPVPEVPWL</sequence>
<dbReference type="InterPro" id="IPR017853">
    <property type="entry name" value="GH"/>
</dbReference>
<dbReference type="CDD" id="cd06568">
    <property type="entry name" value="GH20_SpHex_like"/>
    <property type="match status" value="1"/>
</dbReference>
<keyword evidence="9" id="KW-1185">Reference proteome</keyword>
<evidence type="ECO:0000256" key="1">
    <source>
        <dbReference type="ARBA" id="ARBA00001231"/>
    </source>
</evidence>
<dbReference type="InterPro" id="IPR015883">
    <property type="entry name" value="Glyco_hydro_20_cat"/>
</dbReference>
<dbReference type="InterPro" id="IPR025705">
    <property type="entry name" value="Beta_hexosaminidase_sua/sub"/>
</dbReference>
<evidence type="ECO:0000256" key="5">
    <source>
        <dbReference type="ARBA" id="ARBA00023295"/>
    </source>
</evidence>
<evidence type="ECO:0000259" key="7">
    <source>
        <dbReference type="Pfam" id="PF02838"/>
    </source>
</evidence>
<evidence type="ECO:0000313" key="8">
    <source>
        <dbReference type="EMBL" id="GAA4433502.1"/>
    </source>
</evidence>
<dbReference type="PRINTS" id="PR00738">
    <property type="entry name" value="GLHYDRLASE20"/>
</dbReference>